<evidence type="ECO:0000256" key="1">
    <source>
        <dbReference type="SAM" id="MobiDB-lite"/>
    </source>
</evidence>
<comment type="caution">
    <text evidence="2">The sequence shown here is derived from an EMBL/GenBank/DDBJ whole genome shotgun (WGS) entry which is preliminary data.</text>
</comment>
<organism evidence="2 3">
    <name type="scientific">Diaporthe eres</name>
    <name type="common">Phomopsis oblonga</name>
    <dbReference type="NCBI Taxonomy" id="83184"/>
    <lineage>
        <taxon>Eukaryota</taxon>
        <taxon>Fungi</taxon>
        <taxon>Dikarya</taxon>
        <taxon>Ascomycota</taxon>
        <taxon>Pezizomycotina</taxon>
        <taxon>Sordariomycetes</taxon>
        <taxon>Sordariomycetidae</taxon>
        <taxon>Diaporthales</taxon>
        <taxon>Diaporthaceae</taxon>
        <taxon>Diaporthe</taxon>
        <taxon>Diaporthe eres species complex</taxon>
    </lineage>
</organism>
<protein>
    <submittedName>
        <fullName evidence="2">Uncharacterized protein</fullName>
    </submittedName>
</protein>
<feature type="region of interest" description="Disordered" evidence="1">
    <location>
        <begin position="67"/>
        <end position="105"/>
    </location>
</feature>
<name>A0ABR1NP86_DIAER</name>
<gene>
    <name evidence="2" type="ORF">SLS63_013166</name>
</gene>
<dbReference type="Proteomes" id="UP001430848">
    <property type="component" value="Unassembled WGS sequence"/>
</dbReference>
<reference evidence="2 3" key="1">
    <citation type="submission" date="2024-02" db="EMBL/GenBank/DDBJ databases">
        <title>De novo assembly and annotation of 12 fungi associated with fruit tree decline syndrome in Ontario, Canada.</title>
        <authorList>
            <person name="Sulman M."/>
            <person name="Ellouze W."/>
            <person name="Ilyukhin E."/>
        </authorList>
    </citation>
    <scope>NUCLEOTIDE SEQUENCE [LARGE SCALE GENOMIC DNA]</scope>
    <source>
        <strain evidence="2 3">M169</strain>
    </source>
</reference>
<proteinExistence type="predicted"/>
<keyword evidence="3" id="KW-1185">Reference proteome</keyword>
<feature type="compositionally biased region" description="Basic and acidic residues" evidence="1">
    <location>
        <begin position="86"/>
        <end position="105"/>
    </location>
</feature>
<evidence type="ECO:0000313" key="2">
    <source>
        <dbReference type="EMBL" id="KAK7709621.1"/>
    </source>
</evidence>
<evidence type="ECO:0000313" key="3">
    <source>
        <dbReference type="Proteomes" id="UP001430848"/>
    </source>
</evidence>
<sequence length="105" mass="11773">MVCKALPIKARDIKARNIKARNIKAREIKARNIKAREIKARNIKARNIKARDIKAAGTGGEDEMLEIGDMNHHQRLSQVSTSPSGRRHEVGPSGETVRRVEPREA</sequence>
<dbReference type="EMBL" id="JAKNSF020000167">
    <property type="protein sequence ID" value="KAK7709621.1"/>
    <property type="molecule type" value="Genomic_DNA"/>
</dbReference>
<accession>A0ABR1NP86</accession>